<gene>
    <name evidence="2" type="ORF">SARC_16363</name>
</gene>
<dbReference type="RefSeq" id="XP_014145003.1">
    <property type="nucleotide sequence ID" value="XM_014289528.1"/>
</dbReference>
<evidence type="ECO:0000313" key="3">
    <source>
        <dbReference type="Proteomes" id="UP000054560"/>
    </source>
</evidence>
<dbReference type="EMBL" id="KQ249500">
    <property type="protein sequence ID" value="KNC71101.1"/>
    <property type="molecule type" value="Genomic_DNA"/>
</dbReference>
<dbReference type="AlphaFoldDB" id="A0A0L0F3B9"/>
<sequence>MDLSMFDIESEGDMSGYESENGDGGESADEDEDEDDEEGPET</sequence>
<keyword evidence="3" id="KW-1185">Reference proteome</keyword>
<protein>
    <submittedName>
        <fullName evidence="2">Uncharacterized protein</fullName>
    </submittedName>
</protein>
<accession>A0A0L0F3B9</accession>
<evidence type="ECO:0000256" key="1">
    <source>
        <dbReference type="SAM" id="MobiDB-lite"/>
    </source>
</evidence>
<proteinExistence type="predicted"/>
<organism evidence="2 3">
    <name type="scientific">Sphaeroforma arctica JP610</name>
    <dbReference type="NCBI Taxonomy" id="667725"/>
    <lineage>
        <taxon>Eukaryota</taxon>
        <taxon>Ichthyosporea</taxon>
        <taxon>Ichthyophonida</taxon>
        <taxon>Sphaeroforma</taxon>
    </lineage>
</organism>
<dbReference type="GeneID" id="25916867"/>
<feature type="non-terminal residue" evidence="2">
    <location>
        <position position="42"/>
    </location>
</feature>
<name>A0A0L0F3B9_9EUKA</name>
<feature type="compositionally biased region" description="Acidic residues" evidence="1">
    <location>
        <begin position="20"/>
        <end position="42"/>
    </location>
</feature>
<dbReference type="Proteomes" id="UP000054560">
    <property type="component" value="Unassembled WGS sequence"/>
</dbReference>
<feature type="region of interest" description="Disordered" evidence="1">
    <location>
        <begin position="1"/>
        <end position="42"/>
    </location>
</feature>
<reference evidence="2 3" key="1">
    <citation type="submission" date="2011-02" db="EMBL/GenBank/DDBJ databases">
        <title>The Genome Sequence of Sphaeroforma arctica JP610.</title>
        <authorList>
            <consortium name="The Broad Institute Genome Sequencing Platform"/>
            <person name="Russ C."/>
            <person name="Cuomo C."/>
            <person name="Young S.K."/>
            <person name="Zeng Q."/>
            <person name="Gargeya S."/>
            <person name="Alvarado L."/>
            <person name="Berlin A."/>
            <person name="Chapman S.B."/>
            <person name="Chen Z."/>
            <person name="Freedman E."/>
            <person name="Gellesch M."/>
            <person name="Goldberg J."/>
            <person name="Griggs A."/>
            <person name="Gujja S."/>
            <person name="Heilman E."/>
            <person name="Heiman D."/>
            <person name="Howarth C."/>
            <person name="Mehta T."/>
            <person name="Neiman D."/>
            <person name="Pearson M."/>
            <person name="Roberts A."/>
            <person name="Saif S."/>
            <person name="Shea T."/>
            <person name="Shenoy N."/>
            <person name="Sisk P."/>
            <person name="Stolte C."/>
            <person name="Sykes S."/>
            <person name="White J."/>
            <person name="Yandava C."/>
            <person name="Burger G."/>
            <person name="Gray M.W."/>
            <person name="Holland P.W.H."/>
            <person name="King N."/>
            <person name="Lang F.B.F."/>
            <person name="Roger A.J."/>
            <person name="Ruiz-Trillo I."/>
            <person name="Haas B."/>
            <person name="Nusbaum C."/>
            <person name="Birren B."/>
        </authorList>
    </citation>
    <scope>NUCLEOTIDE SEQUENCE [LARGE SCALE GENOMIC DNA]</scope>
    <source>
        <strain evidence="2 3">JP610</strain>
    </source>
</reference>
<evidence type="ECO:0000313" key="2">
    <source>
        <dbReference type="EMBL" id="KNC71101.1"/>
    </source>
</evidence>